<dbReference type="InterPro" id="IPR036291">
    <property type="entry name" value="NAD(P)-bd_dom_sf"/>
</dbReference>
<dbReference type="Pfam" id="PF13460">
    <property type="entry name" value="NAD_binding_10"/>
    <property type="match status" value="1"/>
</dbReference>
<dbReference type="InterPro" id="IPR051606">
    <property type="entry name" value="Polyketide_Oxido-like"/>
</dbReference>
<gene>
    <name evidence="2" type="ORF">EW139_08600</name>
</gene>
<keyword evidence="3" id="KW-1185">Reference proteome</keyword>
<dbReference type="Gene3D" id="3.40.50.720">
    <property type="entry name" value="NAD(P)-binding Rossmann-like Domain"/>
    <property type="match status" value="1"/>
</dbReference>
<dbReference type="PANTHER" id="PTHR43355">
    <property type="entry name" value="FLAVIN REDUCTASE (NADPH)"/>
    <property type="match status" value="1"/>
</dbReference>
<evidence type="ECO:0000259" key="1">
    <source>
        <dbReference type="Pfam" id="PF13460"/>
    </source>
</evidence>
<dbReference type="EMBL" id="CP037939">
    <property type="protein sequence ID" value="QBR48183.1"/>
    <property type="molecule type" value="Genomic_DNA"/>
</dbReference>
<organism evidence="2 3">
    <name type="scientific">Leuconostoc kimchii</name>
    <dbReference type="NCBI Taxonomy" id="136609"/>
    <lineage>
        <taxon>Bacteria</taxon>
        <taxon>Bacillati</taxon>
        <taxon>Bacillota</taxon>
        <taxon>Bacilli</taxon>
        <taxon>Lactobacillales</taxon>
        <taxon>Lactobacillaceae</taxon>
        <taxon>Leuconostoc</taxon>
    </lineage>
</organism>
<dbReference type="InterPro" id="IPR016040">
    <property type="entry name" value="NAD(P)-bd_dom"/>
</dbReference>
<evidence type="ECO:0000313" key="3">
    <source>
        <dbReference type="Proteomes" id="UP000295756"/>
    </source>
</evidence>
<reference evidence="2 3" key="1">
    <citation type="submission" date="2019-03" db="EMBL/GenBank/DDBJ databases">
        <title>Complete Genome Sequence of Leuconostoc kimchii strain NKJ218 Isolated from Homemade Kimchi.</title>
        <authorList>
            <person name="Jung J.Y."/>
            <person name="Jin H.M."/>
            <person name="Jung J.-W."/>
            <person name="Lee S.-Y."/>
            <person name="Ryu B.-G."/>
            <person name="Han S.-S."/>
            <person name="Kang H.K."/>
            <person name="Choi H.W."/>
            <person name="Chung E.J."/>
            <person name="Choi K.-M."/>
        </authorList>
    </citation>
    <scope>NUCLEOTIDE SEQUENCE [LARGE SCALE GENOMIC DNA]</scope>
    <source>
        <strain evidence="2 3">NKJ218</strain>
    </source>
</reference>
<dbReference type="PANTHER" id="PTHR43355:SF2">
    <property type="entry name" value="FLAVIN REDUCTASE (NADPH)"/>
    <property type="match status" value="1"/>
</dbReference>
<accession>A0ABX5SM94</accession>
<name>A0ABX5SM94_9LACO</name>
<dbReference type="Proteomes" id="UP000295756">
    <property type="component" value="Chromosome"/>
</dbReference>
<sequence length="207" mass="22746">MKIAVIGATGNAGSAITIEAVKRGHQVTAFVRKTVEIKDVNIVVKDVFDLTTDDIKGFDVVVNTFANHQKPELILDAATHLIHLLRGTKVRGVFMLGAASLENVTGNLLLEDLKSIPGSDEWINEPQHGFYELTFLRWIKDVDWVGFSPQSNFIVGEATKYELTHDKIVLDSEGNSHVTTGNMALAVLDELETPTIHQNRLSVTDAV</sequence>
<protein>
    <recommendedName>
        <fullName evidence="1">NAD(P)-binding domain-containing protein</fullName>
    </recommendedName>
</protein>
<dbReference type="RefSeq" id="WP_013103522.1">
    <property type="nucleotide sequence ID" value="NZ_CP037939.1"/>
</dbReference>
<feature type="domain" description="NAD(P)-binding" evidence="1">
    <location>
        <begin position="7"/>
        <end position="192"/>
    </location>
</feature>
<evidence type="ECO:0000313" key="2">
    <source>
        <dbReference type="EMBL" id="QBR48183.1"/>
    </source>
</evidence>
<dbReference type="SUPFAM" id="SSF51735">
    <property type="entry name" value="NAD(P)-binding Rossmann-fold domains"/>
    <property type="match status" value="1"/>
</dbReference>
<proteinExistence type="predicted"/>